<proteinExistence type="predicted"/>
<dbReference type="EMBL" id="CM042062">
    <property type="protein sequence ID" value="KAI3669569.1"/>
    <property type="molecule type" value="Genomic_DNA"/>
</dbReference>
<organism evidence="1 2">
    <name type="scientific">Arctium lappa</name>
    <name type="common">Greater burdock</name>
    <name type="synonym">Lappa major</name>
    <dbReference type="NCBI Taxonomy" id="4217"/>
    <lineage>
        <taxon>Eukaryota</taxon>
        <taxon>Viridiplantae</taxon>
        <taxon>Streptophyta</taxon>
        <taxon>Embryophyta</taxon>
        <taxon>Tracheophyta</taxon>
        <taxon>Spermatophyta</taxon>
        <taxon>Magnoliopsida</taxon>
        <taxon>eudicotyledons</taxon>
        <taxon>Gunneridae</taxon>
        <taxon>Pentapetalae</taxon>
        <taxon>asterids</taxon>
        <taxon>campanulids</taxon>
        <taxon>Asterales</taxon>
        <taxon>Asteraceae</taxon>
        <taxon>Carduoideae</taxon>
        <taxon>Cardueae</taxon>
        <taxon>Arctiinae</taxon>
        <taxon>Arctium</taxon>
    </lineage>
</organism>
<protein>
    <submittedName>
        <fullName evidence="1">Uncharacterized protein</fullName>
    </submittedName>
</protein>
<evidence type="ECO:0000313" key="2">
    <source>
        <dbReference type="Proteomes" id="UP001055879"/>
    </source>
</evidence>
<dbReference type="Proteomes" id="UP001055879">
    <property type="component" value="Linkage Group LG16"/>
</dbReference>
<gene>
    <name evidence="1" type="ORF">L6452_40809</name>
</gene>
<name>A0ACB8XMX6_ARCLA</name>
<sequence>MKSHQYDIEVVCLPSEPRGSLQFHSNDDSITEDMKLMDDKIGLLIAAKYETEKLLESLIEKYHGNETFKKNRGILGDIFKYEAKDSGTSNDDCREPNNKMNDSGTSSIGS</sequence>
<evidence type="ECO:0000313" key="1">
    <source>
        <dbReference type="EMBL" id="KAI3669569.1"/>
    </source>
</evidence>
<accession>A0ACB8XMX6</accession>
<reference evidence="2" key="1">
    <citation type="journal article" date="2022" name="Mol. Ecol. Resour.">
        <title>The genomes of chicory, endive, great burdock and yacon provide insights into Asteraceae palaeo-polyploidization history and plant inulin production.</title>
        <authorList>
            <person name="Fan W."/>
            <person name="Wang S."/>
            <person name="Wang H."/>
            <person name="Wang A."/>
            <person name="Jiang F."/>
            <person name="Liu H."/>
            <person name="Zhao H."/>
            <person name="Xu D."/>
            <person name="Zhang Y."/>
        </authorList>
    </citation>
    <scope>NUCLEOTIDE SEQUENCE [LARGE SCALE GENOMIC DNA]</scope>
    <source>
        <strain evidence="2">cv. Niubang</strain>
    </source>
</reference>
<reference evidence="1 2" key="2">
    <citation type="journal article" date="2022" name="Mol. Ecol. Resour.">
        <title>The genomes of chicory, endive, great burdock and yacon provide insights into Asteraceae paleo-polyploidization history and plant inulin production.</title>
        <authorList>
            <person name="Fan W."/>
            <person name="Wang S."/>
            <person name="Wang H."/>
            <person name="Wang A."/>
            <person name="Jiang F."/>
            <person name="Liu H."/>
            <person name="Zhao H."/>
            <person name="Xu D."/>
            <person name="Zhang Y."/>
        </authorList>
    </citation>
    <scope>NUCLEOTIDE SEQUENCE [LARGE SCALE GENOMIC DNA]</scope>
    <source>
        <strain evidence="2">cv. Niubang</strain>
    </source>
</reference>
<comment type="caution">
    <text evidence="1">The sequence shown here is derived from an EMBL/GenBank/DDBJ whole genome shotgun (WGS) entry which is preliminary data.</text>
</comment>
<keyword evidence="2" id="KW-1185">Reference proteome</keyword>